<keyword evidence="3" id="KW-1185">Reference proteome</keyword>
<name>S5XQA1_PARAH</name>
<evidence type="ECO:0000256" key="1">
    <source>
        <dbReference type="SAM" id="Phobius"/>
    </source>
</evidence>
<dbReference type="eggNOG" id="ENOG5032ZZI">
    <property type="taxonomic scope" value="Bacteria"/>
</dbReference>
<organism evidence="2 3">
    <name type="scientific">Paracoccus aminophilus JCM 7686</name>
    <dbReference type="NCBI Taxonomy" id="1367847"/>
    <lineage>
        <taxon>Bacteria</taxon>
        <taxon>Pseudomonadati</taxon>
        <taxon>Pseudomonadota</taxon>
        <taxon>Alphaproteobacteria</taxon>
        <taxon>Rhodobacterales</taxon>
        <taxon>Paracoccaceae</taxon>
        <taxon>Paracoccus</taxon>
    </lineage>
</organism>
<dbReference type="PATRIC" id="fig|1367847.3.peg.2477"/>
<dbReference type="AlphaFoldDB" id="S5XQA1"/>
<gene>
    <name evidence="2" type="ORF">JCM7686_2476</name>
</gene>
<dbReference type="STRING" id="1367847.JCM7686_2476"/>
<protein>
    <submittedName>
        <fullName evidence="2">Uncharacterized protein</fullName>
    </submittedName>
</protein>
<proteinExistence type="predicted"/>
<feature type="transmembrane region" description="Helical" evidence="1">
    <location>
        <begin position="27"/>
        <end position="49"/>
    </location>
</feature>
<dbReference type="Pfam" id="PF20082">
    <property type="entry name" value="DUF6476"/>
    <property type="match status" value="1"/>
</dbReference>
<dbReference type="EMBL" id="CP006650">
    <property type="protein sequence ID" value="AGT09544.1"/>
    <property type="molecule type" value="Genomic_DNA"/>
</dbReference>
<dbReference type="HOGENOM" id="CLU_171065_1_0_5"/>
<evidence type="ECO:0000313" key="3">
    <source>
        <dbReference type="Proteomes" id="UP000015480"/>
    </source>
</evidence>
<dbReference type="KEGG" id="pami:JCM7686_2476"/>
<dbReference type="Proteomes" id="UP000015480">
    <property type="component" value="Chromosome"/>
</dbReference>
<accession>S5XQA1</accession>
<dbReference type="InterPro" id="IPR045519">
    <property type="entry name" value="DUF6476"/>
</dbReference>
<evidence type="ECO:0000313" key="2">
    <source>
        <dbReference type="EMBL" id="AGT09544.1"/>
    </source>
</evidence>
<keyword evidence="1" id="KW-0812">Transmembrane</keyword>
<keyword evidence="1" id="KW-0472">Membrane</keyword>
<keyword evidence="1" id="KW-1133">Transmembrane helix</keyword>
<reference evidence="2 3" key="1">
    <citation type="journal article" date="2014" name="BMC Genomics">
        <title>Architecture and functions of a multipartite genome of the methylotrophic bacterium Paracoccus aminophilus JCM 7686, containing primary and secondary chromids.</title>
        <authorList>
            <person name="Dziewit L."/>
            <person name="Czarnecki J."/>
            <person name="Wibberg D."/>
            <person name="Radlinska M."/>
            <person name="Mrozek P."/>
            <person name="Szymczak M."/>
            <person name="Schluter A."/>
            <person name="Puhler A."/>
            <person name="Bartosik D."/>
        </authorList>
    </citation>
    <scope>NUCLEOTIDE SEQUENCE [LARGE SCALE GENOMIC DNA]</scope>
    <source>
        <strain evidence="2">JCM 7686</strain>
    </source>
</reference>
<sequence length="106" mass="11413">MRSGMSGKFNEENGAEQALPMLRYLRALVTGLAVVMGIGVLAIVAILWLRLGAGAPLPDLPAQITLPEGARPEAVTFARDWVVVVTDTGEVLLYDRTGKLKDRVKP</sequence>